<keyword evidence="3" id="KW-1185">Reference proteome</keyword>
<organism evidence="2 3">
    <name type="scientific">Herpetosiphon geysericola</name>
    <dbReference type="NCBI Taxonomy" id="70996"/>
    <lineage>
        <taxon>Bacteria</taxon>
        <taxon>Bacillati</taxon>
        <taxon>Chloroflexota</taxon>
        <taxon>Chloroflexia</taxon>
        <taxon>Herpetosiphonales</taxon>
        <taxon>Herpetosiphonaceae</taxon>
        <taxon>Herpetosiphon</taxon>
    </lineage>
</organism>
<dbReference type="InterPro" id="IPR050659">
    <property type="entry name" value="Peptidase_M24B"/>
</dbReference>
<gene>
    <name evidence="2" type="ORF">SE18_03345</name>
</gene>
<sequence>MSEIANKLAHVRAAIARYKYGAVRLRGVDWFAWATAGLDNVVILTTETGIAEVVITADQAFIVTDSVEVDRLRDQGIPPEYQLWASSWATPQQRNQAVREWSNATLVASDRPAQGEVGLPPELVAAKLRLVPEEIVRYQALGRTTAHIMTKVLSAAKPDWTEFQLAGAAAAELWSHGIHPALTLVGGERRLPLYGHLPATHEPIGQRAMLVVCARQAGLYANVSRYVHFRPETAAERANYEQVIAIEAEIIAAAQVGSTVGAVYEAAVAAYNQRGVVEQMQRLHQGGTTGYQSREVVARPGETTIIEANTAMAWNPSLAGVKIEDTILRTAAGVEVLSVDPAWPSVEYAGLRRALPLVI</sequence>
<name>A0A0P6Y137_9CHLR</name>
<evidence type="ECO:0000259" key="1">
    <source>
        <dbReference type="Pfam" id="PF00557"/>
    </source>
</evidence>
<protein>
    <recommendedName>
        <fullName evidence="1">Peptidase M24 domain-containing protein</fullName>
    </recommendedName>
</protein>
<dbReference type="InterPro" id="IPR036005">
    <property type="entry name" value="Creatinase/aminopeptidase-like"/>
</dbReference>
<dbReference type="PANTHER" id="PTHR46112">
    <property type="entry name" value="AMINOPEPTIDASE"/>
    <property type="match status" value="1"/>
</dbReference>
<dbReference type="AlphaFoldDB" id="A0A0P6Y137"/>
<accession>A0A0P6Y137</accession>
<dbReference type="STRING" id="70996.SE18_03345"/>
<dbReference type="Pfam" id="PF00557">
    <property type="entry name" value="Peptidase_M24"/>
    <property type="match status" value="1"/>
</dbReference>
<comment type="caution">
    <text evidence="2">The sequence shown here is derived from an EMBL/GenBank/DDBJ whole genome shotgun (WGS) entry which is preliminary data.</text>
</comment>
<evidence type="ECO:0000313" key="3">
    <source>
        <dbReference type="Proteomes" id="UP000050277"/>
    </source>
</evidence>
<dbReference type="PATRIC" id="fig|70996.4.peg.1161"/>
<proteinExistence type="predicted"/>
<dbReference type="Gene3D" id="3.90.230.10">
    <property type="entry name" value="Creatinase/methionine aminopeptidase superfamily"/>
    <property type="match status" value="1"/>
</dbReference>
<dbReference type="PANTHER" id="PTHR46112:SF2">
    <property type="entry name" value="XAA-PRO AMINOPEPTIDASE P-RELATED"/>
    <property type="match status" value="1"/>
</dbReference>
<reference evidence="2 3" key="1">
    <citation type="submission" date="2015-07" db="EMBL/GenBank/DDBJ databases">
        <title>Whole genome sequence of Herpetosiphon geysericola DSM 7119.</title>
        <authorList>
            <person name="Hemp J."/>
            <person name="Ward L.M."/>
            <person name="Pace L.A."/>
            <person name="Fischer W.W."/>
        </authorList>
    </citation>
    <scope>NUCLEOTIDE SEQUENCE [LARGE SCALE GENOMIC DNA]</scope>
    <source>
        <strain evidence="2 3">DSM 7119</strain>
    </source>
</reference>
<dbReference type="InterPro" id="IPR000994">
    <property type="entry name" value="Pept_M24"/>
</dbReference>
<evidence type="ECO:0000313" key="2">
    <source>
        <dbReference type="EMBL" id="KPL91190.1"/>
    </source>
</evidence>
<dbReference type="OrthoDB" id="4850044at2"/>
<dbReference type="SUPFAM" id="SSF55920">
    <property type="entry name" value="Creatinase/aminopeptidase"/>
    <property type="match status" value="1"/>
</dbReference>
<feature type="domain" description="Peptidase M24" evidence="1">
    <location>
        <begin position="139"/>
        <end position="330"/>
    </location>
</feature>
<dbReference type="Proteomes" id="UP000050277">
    <property type="component" value="Unassembled WGS sequence"/>
</dbReference>
<dbReference type="EMBL" id="LGKP01000007">
    <property type="protein sequence ID" value="KPL91190.1"/>
    <property type="molecule type" value="Genomic_DNA"/>
</dbReference>
<dbReference type="RefSeq" id="WP_054533002.1">
    <property type="nucleotide sequence ID" value="NZ_LGKP01000007.1"/>
</dbReference>